<evidence type="ECO:0000313" key="2">
    <source>
        <dbReference type="EMBL" id="EON91772.1"/>
    </source>
</evidence>
<reference evidence="2 3" key="1">
    <citation type="journal article" date="2013" name="Genome Announc.">
        <title>Draft Genome Sequence of the Moderately Halophilic Bacterium Marinobacter lipolyticus Strain SM19.</title>
        <authorList>
            <person name="Papke R.T."/>
            <person name="de la Haba R.R."/>
            <person name="Infante-Dominguez C."/>
            <person name="Perez D."/>
            <person name="Sanchez-Porro C."/>
            <person name="Lapierre P."/>
            <person name="Ventosa A."/>
        </authorList>
    </citation>
    <scope>NUCLEOTIDE SEQUENCE [LARGE SCALE GENOMIC DNA]</scope>
    <source>
        <strain evidence="2 3">SM19</strain>
    </source>
</reference>
<name>R8AZN7_9GAMM</name>
<dbReference type="STRING" id="1318628.MARLIPOL_12585"/>
<protein>
    <submittedName>
        <fullName evidence="2">BNR repeat-containing protein</fullName>
    </submittedName>
</protein>
<dbReference type="Proteomes" id="UP000016540">
    <property type="component" value="Unassembled WGS sequence"/>
</dbReference>
<dbReference type="PATRIC" id="fig|1318628.3.peg.2513"/>
<proteinExistence type="predicted"/>
<dbReference type="EMBL" id="ASAD01000013">
    <property type="protein sequence ID" value="EON91772.1"/>
    <property type="molecule type" value="Genomic_DNA"/>
</dbReference>
<comment type="caution">
    <text evidence="2">The sequence shown here is derived from an EMBL/GenBank/DDBJ whole genome shotgun (WGS) entry which is preliminary data.</text>
</comment>
<dbReference type="AlphaFoldDB" id="R8AZN7"/>
<dbReference type="HOGENOM" id="CLU_063224_1_0_6"/>
<gene>
    <name evidence="2" type="ORF">MARLIPOL_12585</name>
</gene>
<feature type="chain" id="PRO_5004462415" evidence="1">
    <location>
        <begin position="22"/>
        <end position="345"/>
    </location>
</feature>
<evidence type="ECO:0000256" key="1">
    <source>
        <dbReference type="SAM" id="SignalP"/>
    </source>
</evidence>
<dbReference type="RefSeq" id="WP_012138593.1">
    <property type="nucleotide sequence ID" value="NZ_KE007326.1"/>
</dbReference>
<dbReference type="OrthoDB" id="9813892at2"/>
<organism evidence="2 3">
    <name type="scientific">Marinobacter lipolyticus SM19</name>
    <dbReference type="NCBI Taxonomy" id="1318628"/>
    <lineage>
        <taxon>Bacteria</taxon>
        <taxon>Pseudomonadati</taxon>
        <taxon>Pseudomonadota</taxon>
        <taxon>Gammaproteobacteria</taxon>
        <taxon>Pseudomonadales</taxon>
        <taxon>Marinobacteraceae</taxon>
        <taxon>Marinobacter</taxon>
    </lineage>
</organism>
<dbReference type="eggNOG" id="COG4447">
    <property type="taxonomic scope" value="Bacteria"/>
</dbReference>
<evidence type="ECO:0000313" key="3">
    <source>
        <dbReference type="Proteomes" id="UP000016540"/>
    </source>
</evidence>
<keyword evidence="3" id="KW-1185">Reference proteome</keyword>
<feature type="signal peptide" evidence="1">
    <location>
        <begin position="1"/>
        <end position="21"/>
    </location>
</feature>
<sequence>MNVFKTLLITALSGLAPMVAAATGSLDPLDISSYVSHRLNSSVMLTVARAGDELFMAGERGIVMRSSGDGQWSQDQVPVSTSITRIKPVSNGLLALGHSGTVLLLADVSQSRWRILINGEDIPDIYQQYIDQTELSDPDKSMLEREVASHARQGPDKPLFDAIEVAPGRVQVFGAYGLALEMTFSGQDVHIQPITHRFEENEYMHLYGAAHHGDAIYVVGEQGTLYRSDDAGLSYVRQESPYPGSFFGVTEAQGALYIYGMKGHLYRQLNEGNWELVNIPTEAAIADISTSDDNQLYVLTQSGQVFSGCDTRCEPNGRVNAPAAGMALKGDRIYLSTFAGPQSLQ</sequence>
<accession>R8AZN7</accession>
<dbReference type="SUPFAM" id="SSF110296">
    <property type="entry name" value="Oligoxyloglucan reducing end-specific cellobiohydrolase"/>
    <property type="match status" value="1"/>
</dbReference>
<keyword evidence="1" id="KW-0732">Signal</keyword>